<dbReference type="Gene3D" id="3.90.190.20">
    <property type="entry name" value="Mur ligase, C-terminal domain"/>
    <property type="match status" value="1"/>
</dbReference>
<evidence type="ECO:0000259" key="20">
    <source>
        <dbReference type="Pfam" id="PF08245"/>
    </source>
</evidence>
<dbReference type="GO" id="GO:0005524">
    <property type="term" value="F:ATP binding"/>
    <property type="evidence" value="ECO:0007669"/>
    <property type="project" value="UniProtKB-UniRule"/>
</dbReference>
<keyword evidence="11 17" id="KW-0133">Cell shape</keyword>
<dbReference type="SUPFAM" id="SSF51984">
    <property type="entry name" value="MurCD N-terminal domain"/>
    <property type="match status" value="1"/>
</dbReference>
<evidence type="ECO:0000256" key="17">
    <source>
        <dbReference type="HAMAP-Rule" id="MF_00639"/>
    </source>
</evidence>
<dbReference type="EC" id="6.3.2.9" evidence="5 17"/>
<accession>A0A1I2RH78</accession>
<evidence type="ECO:0000256" key="10">
    <source>
        <dbReference type="ARBA" id="ARBA00022840"/>
    </source>
</evidence>
<dbReference type="AlphaFoldDB" id="A0A1I2RH78"/>
<evidence type="ECO:0000256" key="15">
    <source>
        <dbReference type="ARBA" id="ARBA00032324"/>
    </source>
</evidence>
<comment type="function">
    <text evidence="1 17 18">Cell wall formation. Catalyzes the addition of glutamate to the nucleotide precursor UDP-N-acetylmuramoyl-L-alanine (UMA).</text>
</comment>
<dbReference type="GO" id="GO:0071555">
    <property type="term" value="P:cell wall organization"/>
    <property type="evidence" value="ECO:0007669"/>
    <property type="project" value="UniProtKB-KW"/>
</dbReference>
<dbReference type="GO" id="GO:0009252">
    <property type="term" value="P:peptidoglycan biosynthetic process"/>
    <property type="evidence" value="ECO:0007669"/>
    <property type="project" value="UniProtKB-UniRule"/>
</dbReference>
<dbReference type="InterPro" id="IPR036615">
    <property type="entry name" value="Mur_ligase_C_dom_sf"/>
</dbReference>
<dbReference type="InterPro" id="IPR013221">
    <property type="entry name" value="Mur_ligase_cen"/>
</dbReference>
<evidence type="ECO:0000313" key="22">
    <source>
        <dbReference type="Proteomes" id="UP000198752"/>
    </source>
</evidence>
<dbReference type="STRING" id="269670.SAMN02982927_01592"/>
<dbReference type="UniPathway" id="UPA00219"/>
<dbReference type="EMBL" id="FOOY01000009">
    <property type="protein sequence ID" value="SFG39453.1"/>
    <property type="molecule type" value="Genomic_DNA"/>
</dbReference>
<dbReference type="SUPFAM" id="SSF53244">
    <property type="entry name" value="MurD-like peptide ligases, peptide-binding domain"/>
    <property type="match status" value="1"/>
</dbReference>
<evidence type="ECO:0000256" key="16">
    <source>
        <dbReference type="ARBA" id="ARBA00047632"/>
    </source>
</evidence>
<evidence type="ECO:0000256" key="3">
    <source>
        <dbReference type="ARBA" id="ARBA00004752"/>
    </source>
</evidence>
<name>A0A1I2RH78_9BACL</name>
<dbReference type="InterPro" id="IPR005762">
    <property type="entry name" value="MurD"/>
</dbReference>
<comment type="pathway">
    <text evidence="3 17 18">Cell wall biogenesis; peptidoglycan biosynthesis.</text>
</comment>
<dbReference type="GO" id="GO:0008764">
    <property type="term" value="F:UDP-N-acetylmuramoylalanine-D-glutamate ligase activity"/>
    <property type="evidence" value="ECO:0007669"/>
    <property type="project" value="UniProtKB-UniRule"/>
</dbReference>
<dbReference type="SUPFAM" id="SSF53623">
    <property type="entry name" value="MurD-like peptide ligases, catalytic domain"/>
    <property type="match status" value="1"/>
</dbReference>
<reference evidence="22" key="1">
    <citation type="submission" date="2016-10" db="EMBL/GenBank/DDBJ databases">
        <authorList>
            <person name="Varghese N."/>
            <person name="Submissions S."/>
        </authorList>
    </citation>
    <scope>NUCLEOTIDE SEQUENCE [LARGE SCALE GENOMIC DNA]</scope>
    <source>
        <strain evidence="22">ATCC 700379</strain>
    </source>
</reference>
<keyword evidence="12 17" id="KW-0573">Peptidoglycan synthesis</keyword>
<evidence type="ECO:0000313" key="21">
    <source>
        <dbReference type="EMBL" id="SFG39453.1"/>
    </source>
</evidence>
<feature type="domain" description="Mur ligase central" evidence="20">
    <location>
        <begin position="117"/>
        <end position="292"/>
    </location>
</feature>
<evidence type="ECO:0000259" key="19">
    <source>
        <dbReference type="Pfam" id="PF02875"/>
    </source>
</evidence>
<dbReference type="PANTHER" id="PTHR43692">
    <property type="entry name" value="UDP-N-ACETYLMURAMOYLALANINE--D-GLUTAMATE LIGASE"/>
    <property type="match status" value="1"/>
</dbReference>
<keyword evidence="17 18" id="KW-0131">Cell cycle</keyword>
<dbReference type="Pfam" id="PF02875">
    <property type="entry name" value="Mur_ligase_C"/>
    <property type="match status" value="1"/>
</dbReference>
<evidence type="ECO:0000256" key="6">
    <source>
        <dbReference type="ARBA" id="ARBA00015655"/>
    </source>
</evidence>
<comment type="similarity">
    <text evidence="4 17">Belongs to the MurCDEF family.</text>
</comment>
<evidence type="ECO:0000256" key="18">
    <source>
        <dbReference type="RuleBase" id="RU003664"/>
    </source>
</evidence>
<feature type="domain" description="Mur ligase C-terminal" evidence="19">
    <location>
        <begin position="314"/>
        <end position="430"/>
    </location>
</feature>
<dbReference type="OrthoDB" id="9809796at2"/>
<evidence type="ECO:0000256" key="7">
    <source>
        <dbReference type="ARBA" id="ARBA00022490"/>
    </source>
</evidence>
<protein>
    <recommendedName>
        <fullName evidence="6 17">UDP-N-acetylmuramoylalanine--D-glutamate ligase</fullName>
        <ecNumber evidence="5 17">6.3.2.9</ecNumber>
    </recommendedName>
    <alternativeName>
        <fullName evidence="15 17">D-glutamic acid-adding enzyme</fullName>
    </alternativeName>
    <alternativeName>
        <fullName evidence="14 17">UDP-N-acetylmuramoyl-L-alanyl-D-glutamate synthetase</fullName>
    </alternativeName>
</protein>
<keyword evidence="9 17" id="KW-0547">Nucleotide-binding</keyword>
<dbReference type="Gene3D" id="3.40.50.720">
    <property type="entry name" value="NAD(P)-binding Rossmann-like Domain"/>
    <property type="match status" value="1"/>
</dbReference>
<dbReference type="Pfam" id="PF21799">
    <property type="entry name" value="MurD-like_N"/>
    <property type="match status" value="1"/>
</dbReference>
<dbReference type="GO" id="GO:0008360">
    <property type="term" value="P:regulation of cell shape"/>
    <property type="evidence" value="ECO:0007669"/>
    <property type="project" value="UniProtKB-KW"/>
</dbReference>
<dbReference type="Pfam" id="PF08245">
    <property type="entry name" value="Mur_ligase_M"/>
    <property type="match status" value="1"/>
</dbReference>
<dbReference type="RefSeq" id="WP_093671759.1">
    <property type="nucleotide sequence ID" value="NZ_FOOY01000009.1"/>
</dbReference>
<dbReference type="InterPro" id="IPR004101">
    <property type="entry name" value="Mur_ligase_C"/>
</dbReference>
<evidence type="ECO:0000256" key="9">
    <source>
        <dbReference type="ARBA" id="ARBA00022741"/>
    </source>
</evidence>
<dbReference type="PANTHER" id="PTHR43692:SF1">
    <property type="entry name" value="UDP-N-ACETYLMURAMOYLALANINE--D-GLUTAMATE LIGASE"/>
    <property type="match status" value="1"/>
</dbReference>
<dbReference type="Proteomes" id="UP000198752">
    <property type="component" value="Unassembled WGS sequence"/>
</dbReference>
<evidence type="ECO:0000256" key="12">
    <source>
        <dbReference type="ARBA" id="ARBA00022984"/>
    </source>
</evidence>
<dbReference type="InterPro" id="IPR036565">
    <property type="entry name" value="Mur-like_cat_sf"/>
</dbReference>
<feature type="binding site" evidence="17">
    <location>
        <begin position="119"/>
        <end position="125"/>
    </location>
    <ligand>
        <name>ATP</name>
        <dbReference type="ChEBI" id="CHEBI:30616"/>
    </ligand>
</feature>
<evidence type="ECO:0000256" key="4">
    <source>
        <dbReference type="ARBA" id="ARBA00010416"/>
    </source>
</evidence>
<sequence length="454" mass="48944">MKPLTEYANKKVLVLGLGKSGFAAAKLMKSLGANVTVNDRNDLSTNEHARSLKAIGVHIVDGGHPLELINSDVALMIKNPGIPYTNPLIKKALEQNVPVVTEVEIAGLLSDAPFIGITGSNGKTTTTMLIGEMMKGSSLEPIVAGNIGTALTAVIQTATKKNAIVAELSSFQLQGTRRFHPHVSVVLNIFDHHLDYHGTVENYARAKAQITVNQTSEDALVYNSDSERVVNYVAEKSKAQKVPFSLARKETNGAYVSNGVIYFKDQPILKVEEMGLPGEHNLLNALAAVAAAGVYGVSVEHMAEVLRSFKGARHRLEYVAVVQGRTIYNDSKATNIIATSKALHAFPGKEIVLLAGGLDRGNTFDALIPELKKAPVKAVLLFGQTQKKLLDACVKAQIPVIKEVENVESAVPEAFALSQPGDVILLSPACASWDQYKSFEQRGDIFIAEVNKFR</sequence>
<gene>
    <name evidence="17" type="primary">murD</name>
    <name evidence="21" type="ORF">SAMN02982927_01592</name>
</gene>
<keyword evidence="8 17" id="KW-0436">Ligase</keyword>
<keyword evidence="10 17" id="KW-0067">ATP-binding</keyword>
<proteinExistence type="inferred from homology"/>
<keyword evidence="13 17" id="KW-0961">Cell wall biogenesis/degradation</keyword>
<evidence type="ECO:0000256" key="14">
    <source>
        <dbReference type="ARBA" id="ARBA00030398"/>
    </source>
</evidence>
<evidence type="ECO:0000256" key="5">
    <source>
        <dbReference type="ARBA" id="ARBA00012212"/>
    </source>
</evidence>
<comment type="subcellular location">
    <subcellularLocation>
        <location evidence="2 17 18">Cytoplasm</location>
    </subcellularLocation>
</comment>
<dbReference type="NCBIfam" id="TIGR01087">
    <property type="entry name" value="murD"/>
    <property type="match status" value="1"/>
</dbReference>
<evidence type="ECO:0000256" key="11">
    <source>
        <dbReference type="ARBA" id="ARBA00022960"/>
    </source>
</evidence>
<evidence type="ECO:0000256" key="13">
    <source>
        <dbReference type="ARBA" id="ARBA00023316"/>
    </source>
</evidence>
<keyword evidence="22" id="KW-1185">Reference proteome</keyword>
<dbReference type="GO" id="GO:0051301">
    <property type="term" value="P:cell division"/>
    <property type="evidence" value="ECO:0007669"/>
    <property type="project" value="UniProtKB-KW"/>
</dbReference>
<dbReference type="HAMAP" id="MF_00639">
    <property type="entry name" value="MurD"/>
    <property type="match status" value="1"/>
</dbReference>
<comment type="catalytic activity">
    <reaction evidence="16 17 18">
        <text>UDP-N-acetyl-alpha-D-muramoyl-L-alanine + D-glutamate + ATP = UDP-N-acetyl-alpha-D-muramoyl-L-alanyl-D-glutamate + ADP + phosphate + H(+)</text>
        <dbReference type="Rhea" id="RHEA:16429"/>
        <dbReference type="ChEBI" id="CHEBI:15378"/>
        <dbReference type="ChEBI" id="CHEBI:29986"/>
        <dbReference type="ChEBI" id="CHEBI:30616"/>
        <dbReference type="ChEBI" id="CHEBI:43474"/>
        <dbReference type="ChEBI" id="CHEBI:83898"/>
        <dbReference type="ChEBI" id="CHEBI:83900"/>
        <dbReference type="ChEBI" id="CHEBI:456216"/>
        <dbReference type="EC" id="6.3.2.9"/>
    </reaction>
</comment>
<dbReference type="Gene3D" id="3.40.1190.10">
    <property type="entry name" value="Mur-like, catalytic domain"/>
    <property type="match status" value="1"/>
</dbReference>
<keyword evidence="7 17" id="KW-0963">Cytoplasm</keyword>
<evidence type="ECO:0000256" key="2">
    <source>
        <dbReference type="ARBA" id="ARBA00004496"/>
    </source>
</evidence>
<evidence type="ECO:0000256" key="1">
    <source>
        <dbReference type="ARBA" id="ARBA00002734"/>
    </source>
</evidence>
<evidence type="ECO:0000256" key="8">
    <source>
        <dbReference type="ARBA" id="ARBA00022598"/>
    </source>
</evidence>
<keyword evidence="17 18" id="KW-0132">Cell division</keyword>
<organism evidence="21 22">
    <name type="scientific">Sporolactobacillus nakayamae</name>
    <dbReference type="NCBI Taxonomy" id="269670"/>
    <lineage>
        <taxon>Bacteria</taxon>
        <taxon>Bacillati</taxon>
        <taxon>Bacillota</taxon>
        <taxon>Bacilli</taxon>
        <taxon>Bacillales</taxon>
        <taxon>Sporolactobacillaceae</taxon>
        <taxon>Sporolactobacillus</taxon>
    </lineage>
</organism>
<dbReference type="GO" id="GO:0005737">
    <property type="term" value="C:cytoplasm"/>
    <property type="evidence" value="ECO:0007669"/>
    <property type="project" value="UniProtKB-SubCell"/>
</dbReference>